<dbReference type="OrthoDB" id="5169672at2"/>
<name>A0A1G4Z257_9ACTN</name>
<dbReference type="STRING" id="1960309.SAMN03159343_4003"/>
<organism evidence="2 3">
    <name type="scientific">Klenkia marina</name>
    <dbReference type="NCBI Taxonomy" id="1960309"/>
    <lineage>
        <taxon>Bacteria</taxon>
        <taxon>Bacillati</taxon>
        <taxon>Actinomycetota</taxon>
        <taxon>Actinomycetes</taxon>
        <taxon>Geodermatophilales</taxon>
        <taxon>Geodermatophilaceae</taxon>
        <taxon>Klenkia</taxon>
    </lineage>
</organism>
<feature type="region of interest" description="Disordered" evidence="1">
    <location>
        <begin position="311"/>
        <end position="334"/>
    </location>
</feature>
<dbReference type="AlphaFoldDB" id="A0A1G4Z257"/>
<evidence type="ECO:0000313" key="3">
    <source>
        <dbReference type="Proteomes" id="UP000198981"/>
    </source>
</evidence>
<sequence>MPTSASGNVAEEKHLLDEFTTYDQHVDVVSALEWLFTWGAGIRDTVAHFERFPRIKVGGKTYTPDFTVLFTDGTAIVGEIAKMALHDNSVEKLCSQIGYYAEFTHIPNAGRRLVPVQHVDVMLLVDVDIGLAAVRRIIRERLANPDHPYSPPEPPCIVQFVRREAHYSFQRLQGPDNGVLHPGNRVPHIGGYLDEGLRIQAARFVATKSRRGFINDPIKPLYLATHLWTRTWRNAFGGGTTDITVEEQATTTRLQREYGVGGVTVVREALALLERAGLAASQGSGTWLVSRKALGRTGDNEVAKTIARRATAKRPPTAVARSPRRPTVEMDTLF</sequence>
<evidence type="ECO:0000313" key="2">
    <source>
        <dbReference type="EMBL" id="SCX59791.1"/>
    </source>
</evidence>
<accession>A0A1G4Z257</accession>
<evidence type="ECO:0000256" key="1">
    <source>
        <dbReference type="SAM" id="MobiDB-lite"/>
    </source>
</evidence>
<proteinExistence type="predicted"/>
<dbReference type="RefSeq" id="WP_092807680.1">
    <property type="nucleotide sequence ID" value="NZ_FMUH01000008.1"/>
</dbReference>
<dbReference type="Proteomes" id="UP000198981">
    <property type="component" value="Unassembled WGS sequence"/>
</dbReference>
<gene>
    <name evidence="2" type="ORF">SAMN03159343_4003</name>
</gene>
<keyword evidence="3" id="KW-1185">Reference proteome</keyword>
<protein>
    <submittedName>
        <fullName evidence="2">Uncharacterized protein</fullName>
    </submittedName>
</protein>
<reference evidence="3" key="1">
    <citation type="submission" date="2016-10" db="EMBL/GenBank/DDBJ databases">
        <authorList>
            <person name="Varghese N."/>
            <person name="Submissions S."/>
        </authorList>
    </citation>
    <scope>NUCLEOTIDE SEQUENCE [LARGE SCALE GENOMIC DNA]</scope>
    <source>
        <strain evidence="3">DSM 45722</strain>
    </source>
</reference>
<dbReference type="EMBL" id="FMUH01000008">
    <property type="protein sequence ID" value="SCX59791.1"/>
    <property type="molecule type" value="Genomic_DNA"/>
</dbReference>